<keyword evidence="2" id="KW-1185">Reference proteome</keyword>
<proteinExistence type="predicted"/>
<dbReference type="Proteomes" id="UP000310200">
    <property type="component" value="Unassembled WGS sequence"/>
</dbReference>
<gene>
    <name evidence="1" type="ORF">DBV15_12205</name>
</gene>
<evidence type="ECO:0000313" key="1">
    <source>
        <dbReference type="EMBL" id="TGZ47950.1"/>
    </source>
</evidence>
<dbReference type="EMBL" id="QBLH01002597">
    <property type="protein sequence ID" value="TGZ47950.1"/>
    <property type="molecule type" value="Genomic_DNA"/>
</dbReference>
<comment type="caution">
    <text evidence="1">The sequence shown here is derived from an EMBL/GenBank/DDBJ whole genome shotgun (WGS) entry which is preliminary data.</text>
</comment>
<evidence type="ECO:0000313" key="2">
    <source>
        <dbReference type="Proteomes" id="UP000310200"/>
    </source>
</evidence>
<reference evidence="1 2" key="1">
    <citation type="journal article" date="2019" name="Philos. Trans. R. Soc. Lond., B, Biol. Sci.">
        <title>Ant behaviour and brain gene expression of defending hosts depend on the ecological success of the intruding social parasite.</title>
        <authorList>
            <person name="Kaur R."/>
            <person name="Stoldt M."/>
            <person name="Jongepier E."/>
            <person name="Feldmeyer B."/>
            <person name="Menzel F."/>
            <person name="Bornberg-Bauer E."/>
            <person name="Foitzik S."/>
        </authorList>
    </citation>
    <scope>NUCLEOTIDE SEQUENCE [LARGE SCALE GENOMIC DNA]</scope>
    <source>
        <tissue evidence="1">Whole body</tissue>
    </source>
</reference>
<dbReference type="AlphaFoldDB" id="A0A4S2KFK2"/>
<feature type="non-terminal residue" evidence="1">
    <location>
        <position position="1"/>
    </location>
</feature>
<organism evidence="1 2">
    <name type="scientific">Temnothorax longispinosus</name>
    <dbReference type="NCBI Taxonomy" id="300112"/>
    <lineage>
        <taxon>Eukaryota</taxon>
        <taxon>Metazoa</taxon>
        <taxon>Ecdysozoa</taxon>
        <taxon>Arthropoda</taxon>
        <taxon>Hexapoda</taxon>
        <taxon>Insecta</taxon>
        <taxon>Pterygota</taxon>
        <taxon>Neoptera</taxon>
        <taxon>Endopterygota</taxon>
        <taxon>Hymenoptera</taxon>
        <taxon>Apocrita</taxon>
        <taxon>Aculeata</taxon>
        <taxon>Formicoidea</taxon>
        <taxon>Formicidae</taxon>
        <taxon>Myrmicinae</taxon>
        <taxon>Temnothorax</taxon>
    </lineage>
</organism>
<name>A0A4S2KFK2_9HYME</name>
<sequence>PISPFHRLVLVYFYPYSIPRPTSRFQHLPLFLFVSQLHHLSPSANSSFTFSQFDPLPPHFSFSTLKITFLFLCSSSFLSPVPDHHFLFPVPLSPSSSLFLLPAFSSNLSTFLSNLLTFFSSFSLLSCSFLLPASFFSFNIFFTFSSSSSNLSFLLPTSFFSFAI</sequence>
<feature type="non-terminal residue" evidence="1">
    <location>
        <position position="164"/>
    </location>
</feature>
<accession>A0A4S2KFK2</accession>
<protein>
    <submittedName>
        <fullName evidence="1">Uncharacterized protein</fullName>
    </submittedName>
</protein>